<dbReference type="RefSeq" id="WP_379833456.1">
    <property type="nucleotide sequence ID" value="NZ_JBHRYQ010000001.1"/>
</dbReference>
<dbReference type="Proteomes" id="UP001595616">
    <property type="component" value="Unassembled WGS sequence"/>
</dbReference>
<dbReference type="GO" id="GO:0016491">
    <property type="term" value="F:oxidoreductase activity"/>
    <property type="evidence" value="ECO:0007669"/>
    <property type="project" value="UniProtKB-KW"/>
</dbReference>
<keyword evidence="1" id="KW-0732">Signal</keyword>
<comment type="caution">
    <text evidence="2">The sequence shown here is derived from an EMBL/GenBank/DDBJ whole genome shotgun (WGS) entry which is preliminary data.</text>
</comment>
<dbReference type="EMBL" id="JBHRYQ010000001">
    <property type="protein sequence ID" value="MFC3809020.1"/>
    <property type="molecule type" value="Genomic_DNA"/>
</dbReference>
<feature type="chain" id="PRO_5045141152" evidence="1">
    <location>
        <begin position="26"/>
        <end position="199"/>
    </location>
</feature>
<feature type="signal peptide" evidence="1">
    <location>
        <begin position="1"/>
        <end position="25"/>
    </location>
</feature>
<keyword evidence="2" id="KW-0560">Oxidoreductase</keyword>
<dbReference type="EC" id="1.-.-.-" evidence="2"/>
<dbReference type="Pfam" id="PF13618">
    <property type="entry name" value="Gluconate_2-dh3"/>
    <property type="match status" value="1"/>
</dbReference>
<protein>
    <submittedName>
        <fullName evidence="2">Gluconate 2-dehydrogenase subunit 3 family protein</fullName>
        <ecNumber evidence="2">1.-.-.-</ecNumber>
    </submittedName>
</protein>
<gene>
    <name evidence="2" type="ORF">ACFOOI_00010</name>
</gene>
<evidence type="ECO:0000256" key="1">
    <source>
        <dbReference type="SAM" id="SignalP"/>
    </source>
</evidence>
<organism evidence="2 3">
    <name type="scientific">Lacihabitans lacunae</name>
    <dbReference type="NCBI Taxonomy" id="1028214"/>
    <lineage>
        <taxon>Bacteria</taxon>
        <taxon>Pseudomonadati</taxon>
        <taxon>Bacteroidota</taxon>
        <taxon>Cytophagia</taxon>
        <taxon>Cytophagales</taxon>
        <taxon>Leadbetterellaceae</taxon>
        <taxon>Lacihabitans</taxon>
    </lineage>
</organism>
<name>A0ABV7YRN0_9BACT</name>
<reference evidence="3" key="1">
    <citation type="journal article" date="2019" name="Int. J. Syst. Evol. Microbiol.">
        <title>The Global Catalogue of Microorganisms (GCM) 10K type strain sequencing project: providing services to taxonomists for standard genome sequencing and annotation.</title>
        <authorList>
            <consortium name="The Broad Institute Genomics Platform"/>
            <consortium name="The Broad Institute Genome Sequencing Center for Infectious Disease"/>
            <person name="Wu L."/>
            <person name="Ma J."/>
        </authorList>
    </citation>
    <scope>NUCLEOTIDE SEQUENCE [LARGE SCALE GENOMIC DNA]</scope>
    <source>
        <strain evidence="3">CECT 7956</strain>
    </source>
</reference>
<keyword evidence="3" id="KW-1185">Reference proteome</keyword>
<proteinExistence type="predicted"/>
<evidence type="ECO:0000313" key="3">
    <source>
        <dbReference type="Proteomes" id="UP001595616"/>
    </source>
</evidence>
<dbReference type="InterPro" id="IPR027056">
    <property type="entry name" value="Gluconate_2DH_su3"/>
</dbReference>
<evidence type="ECO:0000313" key="2">
    <source>
        <dbReference type="EMBL" id="MFC3809020.1"/>
    </source>
</evidence>
<sequence>MNRRNLIKHVALLMGGTLSAPTLFAMENLDKKLGFDSTFSLNKTQKAILAEVAEMIIPRTKTAGAKDAGVPAFIEMMINDCYKAAEKRNFTNGLDELDKLGFLKQNQAQKTATLKKLEADTKELMKKKNVKQTKMGDNEDKELMDTDGKGIPFWRLVKEMTLLGYFTSEKGITENFDYHQVPGRLEVIKIKPSQKSFAY</sequence>
<accession>A0ABV7YRN0</accession>